<name>A0AA87BYY7_9VIBR</name>
<reference evidence="1 2" key="1">
    <citation type="submission" date="2014-06" db="EMBL/GenBank/DDBJ databases">
        <authorList>
            <person name="Le Roux F."/>
        </authorList>
    </citation>
    <scope>NUCLEOTIDE SEQUENCE [LARGE SCALE GENOMIC DNA]</scope>
    <source>
        <strain evidence="1 2">J2-31</strain>
    </source>
</reference>
<accession>A0AA87BYY7</accession>
<organism evidence="1 2">
    <name type="scientific">Vibrio coralliirubri</name>
    <dbReference type="NCBI Taxonomy" id="1516159"/>
    <lineage>
        <taxon>Bacteria</taxon>
        <taxon>Pseudomonadati</taxon>
        <taxon>Pseudomonadota</taxon>
        <taxon>Gammaproteobacteria</taxon>
        <taxon>Vibrionales</taxon>
        <taxon>Vibrionaceae</taxon>
        <taxon>Vibrio</taxon>
    </lineage>
</organism>
<dbReference type="EMBL" id="CCKJ01000032">
    <property type="protein sequence ID" value="CDT58382.1"/>
    <property type="molecule type" value="Genomic_DNA"/>
</dbReference>
<protein>
    <submittedName>
        <fullName evidence="1">Uncharacterized protein</fullName>
    </submittedName>
</protein>
<keyword evidence="2" id="KW-1185">Reference proteome</keyword>
<proteinExistence type="predicted"/>
<comment type="caution">
    <text evidence="1">The sequence shown here is derived from an EMBL/GenBank/DDBJ whole genome shotgun (WGS) entry which is preliminary data.</text>
</comment>
<gene>
    <name evidence="1" type="ORF">VCR31J2_1270313</name>
</gene>
<evidence type="ECO:0000313" key="2">
    <source>
        <dbReference type="Proteomes" id="UP000041625"/>
    </source>
</evidence>
<evidence type="ECO:0000313" key="1">
    <source>
        <dbReference type="EMBL" id="CDT58382.1"/>
    </source>
</evidence>
<sequence length="75" mass="8757">MWFLMTSSVEQHGQCFTCPVSTVDRFGFIHPPDRHCNLIAYLHPKLRKLVCRYDFIFKSMKNDSESEYLAANADV</sequence>
<dbReference type="Proteomes" id="UP000041625">
    <property type="component" value="Unassembled WGS sequence"/>
</dbReference>
<dbReference type="AlphaFoldDB" id="A0AA87BYY7"/>